<dbReference type="EMBL" id="CAADFR010000083">
    <property type="protein sequence ID" value="VFK41082.1"/>
    <property type="molecule type" value="Genomic_DNA"/>
</dbReference>
<reference evidence="1" key="1">
    <citation type="submission" date="2019-02" db="EMBL/GenBank/DDBJ databases">
        <authorList>
            <person name="Gruber-Vodicka R. H."/>
            <person name="Seah K. B. B."/>
        </authorList>
    </citation>
    <scope>NUCLEOTIDE SEQUENCE</scope>
    <source>
        <strain evidence="3">BECK_S127</strain>
        <strain evidence="2">BECK_S1320</strain>
        <strain evidence="1">BECK_S1321</strain>
    </source>
</reference>
<accession>A0A450YHP3</accession>
<sequence length="41" mass="4695">MNPGISTPEGLKHDYAQDKIESIRYLLLLFAEIVFIGIELF</sequence>
<dbReference type="EMBL" id="CAADFU010000081">
    <property type="protein sequence ID" value="VFK46836.1"/>
    <property type="molecule type" value="Genomic_DNA"/>
</dbReference>
<protein>
    <submittedName>
        <fullName evidence="1">Uncharacterized protein</fullName>
    </submittedName>
</protein>
<dbReference type="AlphaFoldDB" id="A0A450YHP3"/>
<name>A0A450YHP3_9GAMM</name>
<organism evidence="1">
    <name type="scientific">Candidatus Kentrum sp. SD</name>
    <dbReference type="NCBI Taxonomy" id="2126332"/>
    <lineage>
        <taxon>Bacteria</taxon>
        <taxon>Pseudomonadati</taxon>
        <taxon>Pseudomonadota</taxon>
        <taxon>Gammaproteobacteria</taxon>
        <taxon>Candidatus Kentrum</taxon>
    </lineage>
</organism>
<evidence type="ECO:0000313" key="3">
    <source>
        <dbReference type="EMBL" id="VFK79143.1"/>
    </source>
</evidence>
<evidence type="ECO:0000313" key="1">
    <source>
        <dbReference type="EMBL" id="VFK41082.1"/>
    </source>
</evidence>
<evidence type="ECO:0000313" key="2">
    <source>
        <dbReference type="EMBL" id="VFK46836.1"/>
    </source>
</evidence>
<dbReference type="EMBL" id="CAADHB010000037">
    <property type="protein sequence ID" value="VFK79143.1"/>
    <property type="molecule type" value="Genomic_DNA"/>
</dbReference>
<proteinExistence type="predicted"/>
<gene>
    <name evidence="3" type="ORF">BECKSD772D_GA0070982_103717</name>
    <name evidence="2" type="ORF">BECKSD772E_GA0070983_108110</name>
    <name evidence="1" type="ORF">BECKSD772F_GA0070984_108310</name>
</gene>